<name>A0A5B2VXJ5_9BACT</name>
<dbReference type="AlphaFoldDB" id="A0A5B2VXJ5"/>
<gene>
    <name evidence="3" type="ORF">F0L74_13610</name>
</gene>
<evidence type="ECO:0008006" key="5">
    <source>
        <dbReference type="Google" id="ProtNLM"/>
    </source>
</evidence>
<dbReference type="NCBIfam" id="TIGR03891">
    <property type="entry name" value="thiopep_ocin"/>
    <property type="match status" value="1"/>
</dbReference>
<proteinExistence type="predicted"/>
<dbReference type="Proteomes" id="UP000324611">
    <property type="component" value="Unassembled WGS sequence"/>
</dbReference>
<evidence type="ECO:0000313" key="4">
    <source>
        <dbReference type="Proteomes" id="UP000324611"/>
    </source>
</evidence>
<keyword evidence="4" id="KW-1185">Reference proteome</keyword>
<reference evidence="3 4" key="2">
    <citation type="submission" date="2019-09" db="EMBL/GenBank/DDBJ databases">
        <authorList>
            <person name="Jin C."/>
        </authorList>
    </citation>
    <scope>NUCLEOTIDE SEQUENCE [LARGE SCALE GENOMIC DNA]</scope>
    <source>
        <strain evidence="3 4">BN140078</strain>
    </source>
</reference>
<evidence type="ECO:0000313" key="3">
    <source>
        <dbReference type="EMBL" id="KAA2243524.1"/>
    </source>
</evidence>
<protein>
    <recommendedName>
        <fullName evidence="5">Thiopeptide-type bacteriocin biosynthesis protein</fullName>
    </recommendedName>
</protein>
<dbReference type="InterPro" id="IPR006827">
    <property type="entry name" value="Lant_deHydtase_N"/>
</dbReference>
<organism evidence="3 4">
    <name type="scientific">Chitinophaga agrisoli</name>
    <dbReference type="NCBI Taxonomy" id="2607653"/>
    <lineage>
        <taxon>Bacteria</taxon>
        <taxon>Pseudomonadati</taxon>
        <taxon>Bacteroidota</taxon>
        <taxon>Chitinophagia</taxon>
        <taxon>Chitinophagales</taxon>
        <taxon>Chitinophagaceae</taxon>
        <taxon>Chitinophaga</taxon>
    </lineage>
</organism>
<feature type="domain" description="Thiopeptide-type bacteriocin biosynthesis" evidence="2">
    <location>
        <begin position="763"/>
        <end position="1036"/>
    </location>
</feature>
<reference evidence="3 4" key="1">
    <citation type="submission" date="2019-09" db="EMBL/GenBank/DDBJ databases">
        <title>Chitinophaga ginsengihumi sp. nov., isolated from soil of ginseng rhizosphere.</title>
        <authorList>
            <person name="Lee J."/>
        </authorList>
    </citation>
    <scope>NUCLEOTIDE SEQUENCE [LARGE SCALE GENOMIC DNA]</scope>
    <source>
        <strain evidence="3 4">BN140078</strain>
    </source>
</reference>
<comment type="caution">
    <text evidence="3">The sequence shown here is derived from an EMBL/GenBank/DDBJ whole genome shotgun (WGS) entry which is preliminary data.</text>
</comment>
<evidence type="ECO:0000259" key="1">
    <source>
        <dbReference type="Pfam" id="PF04738"/>
    </source>
</evidence>
<dbReference type="Pfam" id="PF14028">
    <property type="entry name" value="Lant_dehydr_C"/>
    <property type="match status" value="1"/>
</dbReference>
<evidence type="ECO:0000259" key="2">
    <source>
        <dbReference type="Pfam" id="PF14028"/>
    </source>
</evidence>
<dbReference type="Pfam" id="PF04738">
    <property type="entry name" value="Lant_dehydr_N"/>
    <property type="match status" value="1"/>
</dbReference>
<dbReference type="InterPro" id="IPR023809">
    <property type="entry name" value="Thiopep_bacteriocin_synth_dom"/>
</dbReference>
<dbReference type="RefSeq" id="WP_149838399.1">
    <property type="nucleotide sequence ID" value="NZ_VUOC01000002.1"/>
</dbReference>
<accession>A0A5B2VXJ5</accession>
<feature type="domain" description="Lantibiotic dehydratase N-terminal" evidence="1">
    <location>
        <begin position="45"/>
        <end position="689"/>
    </location>
</feature>
<sequence>MKHLLPFDFYLLRIPLLPYSQILQLHRQCKDEYALIREIKALFGNPLLQEAIYLATPELYAEMMKWLADDEPQYTPRQRKLALSLYKYLLRMSTRCTPYGLFAGCAVGYVHKAGTQLSAAHEWQKIARLDMNYLTAISNELIKRADISAHIKFYPNTSLYMIGDTWRYFEYQVKDTRRHYYLSTFSDSPYINRIITAAAAGAGIHELVHTLTSADIPEDNAIIFIHTLIQNQILISALHPTITGPDTLGAIIDQLEQHHINNDLTAAMAGIRDLLAMQDSGVKGYMSVQDIIKTHFPEVSGKDLIQVDLFFNASANYISRDTIEKLARQVQRLAVLGIKPENADLQEFKRRFHHKYEEQEIPLMVALDSETGIGYGIVSGENTSFTPLIDDLVLPGSKKNAQTEWTPYKKLVLEKFIAAQQDNTYTIALTDADLDKLNTATGAPDLPATLFLMGSFIASSSEALDKGDFNLALKACGGPSALILLGRFAAGNPQLEAALKDCALYEQEMHKDKIIAEIVHLPEGRTGNVLLRPQLYSYEIPFLGNASVPEIFQIPVSDLYVTVTNNRVVLRSKRLNKEIVPRLTSAHDFTRGLPAYKFLCDLQSQYHTWAIQWEWDFLQEQPFLPRITYQQLILMRARWFITKAEFDTITDTTDANAWIDALRQKYRLPDKVVLSEGDNELLVDLSCQFAHQLITDKLRKEDIILYEYLFDDDSQLISGNNGLYTNEVIIPIRNTGFQSRLPAVPAQRRSGTVKRAFPPGSEWLYVKIYCGTKWVDKLLTKVLLPLVTSLLEEQVIEQWFFIRYQDPDNHIRIRFYNGHDPHFSEEITTRIKDLFAYYLEHGIVQKIQYDTYIREIERYQEPTILTSEALFFYDSNAVIHLLQLAHTGNAEYQRWLFAIKGVDCLLDDFGYTLAEKLAFLTREQALYFHEFNGNAALTVQLNNKFRDSSKIIASVLETSLETLPVSAAATDIFNTRSAANRQLYQQIMQLAAQGVAGPDITEQLLPSYIHMFLNRIFVANQRVHELVIHHYLMKYYASCIARQRARATAGSYLNKDVI</sequence>
<dbReference type="EMBL" id="VUOC01000002">
    <property type="protein sequence ID" value="KAA2243524.1"/>
    <property type="molecule type" value="Genomic_DNA"/>
</dbReference>